<organism evidence="4 5">
    <name type="scientific">Tanacetum coccineum</name>
    <dbReference type="NCBI Taxonomy" id="301880"/>
    <lineage>
        <taxon>Eukaryota</taxon>
        <taxon>Viridiplantae</taxon>
        <taxon>Streptophyta</taxon>
        <taxon>Embryophyta</taxon>
        <taxon>Tracheophyta</taxon>
        <taxon>Spermatophyta</taxon>
        <taxon>Magnoliopsida</taxon>
        <taxon>eudicotyledons</taxon>
        <taxon>Gunneridae</taxon>
        <taxon>Pentapetalae</taxon>
        <taxon>asterids</taxon>
        <taxon>campanulids</taxon>
        <taxon>Asterales</taxon>
        <taxon>Asteraceae</taxon>
        <taxon>Asteroideae</taxon>
        <taxon>Anthemideae</taxon>
        <taxon>Anthemidinae</taxon>
        <taxon>Tanacetum</taxon>
    </lineage>
</organism>
<keyword evidence="5" id="KW-1185">Reference proteome</keyword>
<evidence type="ECO:0000256" key="1">
    <source>
        <dbReference type="ARBA" id="ARBA00022614"/>
    </source>
</evidence>
<keyword evidence="2" id="KW-0677">Repeat</keyword>
<dbReference type="Proteomes" id="UP001151760">
    <property type="component" value="Unassembled WGS sequence"/>
</dbReference>
<protein>
    <recommendedName>
        <fullName evidence="3">C-JID domain-containing protein</fullName>
    </recommendedName>
</protein>
<keyword evidence="1" id="KW-0433">Leucine-rich repeat</keyword>
<evidence type="ECO:0000256" key="2">
    <source>
        <dbReference type="ARBA" id="ARBA00022737"/>
    </source>
</evidence>
<evidence type="ECO:0000259" key="3">
    <source>
        <dbReference type="Pfam" id="PF20160"/>
    </source>
</evidence>
<evidence type="ECO:0000313" key="4">
    <source>
        <dbReference type="EMBL" id="GJS89791.1"/>
    </source>
</evidence>
<comment type="caution">
    <text evidence="4">The sequence shown here is derived from an EMBL/GenBank/DDBJ whole genome shotgun (WGS) entry which is preliminary data.</text>
</comment>
<evidence type="ECO:0000313" key="5">
    <source>
        <dbReference type="Proteomes" id="UP001151760"/>
    </source>
</evidence>
<accession>A0ABQ4ZKF7</accession>
<dbReference type="Pfam" id="PF20160">
    <property type="entry name" value="C-JID"/>
    <property type="match status" value="1"/>
</dbReference>
<gene>
    <name evidence="4" type="ORF">Tco_0772427</name>
</gene>
<dbReference type="EMBL" id="BQNB010011378">
    <property type="protein sequence ID" value="GJS89791.1"/>
    <property type="molecule type" value="Genomic_DNA"/>
</dbReference>
<name>A0ABQ4ZKF7_9ASTR</name>
<proteinExistence type="predicted"/>
<feature type="domain" description="C-JID" evidence="3">
    <location>
        <begin position="76"/>
        <end position="204"/>
    </location>
</feature>
<dbReference type="InterPro" id="IPR045344">
    <property type="entry name" value="C-JID"/>
</dbReference>
<sequence>MNPLSDLSNCPKLFTNLAIDSQTLISETQCLDSSMTSHGFTNRFSSILQYMGIQNNRCEFFRFPGSSIESMDIIYHGNSIPEWFINKSMGNHVKVELPSDWCFNKFRGYGTCVVFKRKKPLGLIRHSVKNFDGSSLGGFFPYYHREYFEGKPIRINESYMIWLHYTVYRQSWEEAKNFVTFCFEEDEDIEVKECGARVVCDEDLEQDFTNWGMLQDLPTLSQHGGALCLSGFRGGIQWSW</sequence>
<reference evidence="4" key="2">
    <citation type="submission" date="2022-01" db="EMBL/GenBank/DDBJ databases">
        <authorList>
            <person name="Yamashiro T."/>
            <person name="Shiraishi A."/>
            <person name="Satake H."/>
            <person name="Nakayama K."/>
        </authorList>
    </citation>
    <scope>NUCLEOTIDE SEQUENCE</scope>
</reference>
<reference evidence="4" key="1">
    <citation type="journal article" date="2022" name="Int. J. Mol. Sci.">
        <title>Draft Genome of Tanacetum Coccineum: Genomic Comparison of Closely Related Tanacetum-Family Plants.</title>
        <authorList>
            <person name="Yamashiro T."/>
            <person name="Shiraishi A."/>
            <person name="Nakayama K."/>
            <person name="Satake H."/>
        </authorList>
    </citation>
    <scope>NUCLEOTIDE SEQUENCE</scope>
</reference>